<gene>
    <name evidence="2" type="ORF">Loak_2066</name>
</gene>
<proteinExistence type="predicted"/>
<dbReference type="AlphaFoldDB" id="A0A0W0WX88"/>
<dbReference type="PATRIC" id="fig|29423.5.peg.2168"/>
<accession>A0A0W0WX88</accession>
<dbReference type="EMBL" id="LNYP01000031">
    <property type="protein sequence ID" value="KTD36930.1"/>
    <property type="molecule type" value="Genomic_DNA"/>
</dbReference>
<reference evidence="2 3" key="1">
    <citation type="submission" date="2015-11" db="EMBL/GenBank/DDBJ databases">
        <title>Genomic analysis of 38 Legionella species identifies large and diverse effector repertoires.</title>
        <authorList>
            <person name="Burstein D."/>
            <person name="Amaro F."/>
            <person name="Zusman T."/>
            <person name="Lifshitz Z."/>
            <person name="Cohen O."/>
            <person name="Gilbert J.A."/>
            <person name="Pupko T."/>
            <person name="Shuman H.A."/>
            <person name="Segal G."/>
        </authorList>
    </citation>
    <scope>NUCLEOTIDE SEQUENCE [LARGE SCALE GENOMIC DNA]</scope>
    <source>
        <strain evidence="2 3">Oak Ridge-10</strain>
    </source>
</reference>
<dbReference type="RefSeq" id="WP_025386196.1">
    <property type="nucleotide sequence ID" value="NZ_LCUA01000001.1"/>
</dbReference>
<comment type="caution">
    <text evidence="2">The sequence shown here is derived from an EMBL/GenBank/DDBJ whole genome shotgun (WGS) entry which is preliminary data.</text>
</comment>
<feature type="chain" id="PRO_5006915921" evidence="1">
    <location>
        <begin position="20"/>
        <end position="157"/>
    </location>
</feature>
<dbReference type="Proteomes" id="UP000054858">
    <property type="component" value="Unassembled WGS sequence"/>
</dbReference>
<protein>
    <submittedName>
        <fullName evidence="2">Uncharacterized protein</fullName>
    </submittedName>
</protein>
<feature type="signal peptide" evidence="1">
    <location>
        <begin position="1"/>
        <end position="19"/>
    </location>
</feature>
<evidence type="ECO:0000313" key="3">
    <source>
        <dbReference type="Proteomes" id="UP000054858"/>
    </source>
</evidence>
<sequence length="157" mass="17227">MKQIIIGILMAFICQLSYAHQTKCNCNNNHFCSLPALQTDKQLLEQFHFYKDPAGVAAEAKGNLKDAEQSLQNYANKHGCELYTLSMFSLAQGLLKGSFADIDKQGGGSEMQGMEKKLIILEGDKAVCIKKLGLKLPINIITPSSKNGHNSSKKGHK</sequence>
<evidence type="ECO:0000256" key="1">
    <source>
        <dbReference type="SAM" id="SignalP"/>
    </source>
</evidence>
<organism evidence="2 3">
    <name type="scientific">Legionella oakridgensis</name>
    <dbReference type="NCBI Taxonomy" id="29423"/>
    <lineage>
        <taxon>Bacteria</taxon>
        <taxon>Pseudomonadati</taxon>
        <taxon>Pseudomonadota</taxon>
        <taxon>Gammaproteobacteria</taxon>
        <taxon>Legionellales</taxon>
        <taxon>Legionellaceae</taxon>
        <taxon>Legionella</taxon>
    </lineage>
</organism>
<evidence type="ECO:0000313" key="2">
    <source>
        <dbReference type="EMBL" id="KTD36930.1"/>
    </source>
</evidence>
<name>A0A0W0WX88_9GAMM</name>
<keyword evidence="1" id="KW-0732">Signal</keyword>